<dbReference type="FunCoup" id="A0A6P6Y9N4">
    <property type="interactions" value="1704"/>
</dbReference>
<keyword evidence="5" id="KW-1185">Reference proteome</keyword>
<evidence type="ECO:0000313" key="5">
    <source>
        <dbReference type="Proteomes" id="UP000515146"/>
    </source>
</evidence>
<dbReference type="RefSeq" id="XP_027201289.1">
    <property type="nucleotide sequence ID" value="XM_027345488.1"/>
</dbReference>
<dbReference type="GO" id="GO:0006511">
    <property type="term" value="P:ubiquitin-dependent protein catabolic process"/>
    <property type="evidence" value="ECO:0007669"/>
    <property type="project" value="InterPro"/>
</dbReference>
<dbReference type="GO" id="GO:0019773">
    <property type="term" value="C:proteasome core complex, alpha-subunit complex"/>
    <property type="evidence" value="ECO:0007669"/>
    <property type="project" value="UniProtKB-UniRule"/>
</dbReference>
<comment type="similarity">
    <text evidence="3">Belongs to the peptidase T1A family.</text>
</comment>
<keyword evidence="2 3" id="KW-0647">Proteasome</keyword>
<reference evidence="6" key="1">
    <citation type="submission" date="2025-08" db="UniProtKB">
        <authorList>
            <consortium name="RefSeq"/>
        </authorList>
    </citation>
    <scope>IDENTIFICATION</scope>
    <source>
        <strain evidence="6">Airmid</strain>
    </source>
</reference>
<accession>A0A6P6Y9N4</accession>
<evidence type="ECO:0000256" key="2">
    <source>
        <dbReference type="ARBA" id="ARBA00022942"/>
    </source>
</evidence>
<name>A0A6P6Y9N4_DERPT</name>
<dbReference type="Proteomes" id="UP000515146">
    <property type="component" value="Unplaced"/>
</dbReference>
<proteinExistence type="inferred from homology"/>
<organism evidence="5 6">
    <name type="scientific">Dermatophagoides pteronyssinus</name>
    <name type="common">European house dust mite</name>
    <dbReference type="NCBI Taxonomy" id="6956"/>
    <lineage>
        <taxon>Eukaryota</taxon>
        <taxon>Metazoa</taxon>
        <taxon>Ecdysozoa</taxon>
        <taxon>Arthropoda</taxon>
        <taxon>Chelicerata</taxon>
        <taxon>Arachnida</taxon>
        <taxon>Acari</taxon>
        <taxon>Acariformes</taxon>
        <taxon>Sarcoptiformes</taxon>
        <taxon>Astigmata</taxon>
        <taxon>Psoroptidia</taxon>
        <taxon>Analgoidea</taxon>
        <taxon>Pyroglyphidae</taxon>
        <taxon>Dermatophagoidinae</taxon>
        <taxon>Dermatophagoides</taxon>
    </lineage>
</organism>
<dbReference type="PROSITE" id="PS51475">
    <property type="entry name" value="PROTEASOME_ALPHA_2"/>
    <property type="match status" value="1"/>
</dbReference>
<protein>
    <submittedName>
        <fullName evidence="6">Proteasome subunit alpha type-4-like</fullName>
    </submittedName>
</protein>
<evidence type="ECO:0000313" key="6">
    <source>
        <dbReference type="RefSeq" id="XP_027201289.1"/>
    </source>
</evidence>
<evidence type="ECO:0000256" key="3">
    <source>
        <dbReference type="PROSITE-ProRule" id="PRU00808"/>
    </source>
</evidence>
<dbReference type="InterPro" id="IPR029055">
    <property type="entry name" value="Ntn_hydrolases_N"/>
</dbReference>
<gene>
    <name evidence="6" type="primary">LOC113795293</name>
</gene>
<sequence>MSQYDTRTTAFSQEGRIYQLEYAAEAINSASVSFGFLTQQGVILAALKSNSSPLLDEALYRDKIYVVDARTLCCMAGWSADGSVLLQMARESAQDYFRTMNACMPTELLVSQICRVKHYYTQYNSLRPFGVSFLFAGYDDSNKLQLYLTDPAGNESSWNVIAIGQNNQTVQKIFGDYWKPDLTLEQGLDLACRILKTVSTDPDKNAVQAEIGVVCVQDGRAVHRLLPAQEVHALIAKAQMIDDQSYRKM</sequence>
<evidence type="ECO:0000259" key="4">
    <source>
        <dbReference type="SMART" id="SM00948"/>
    </source>
</evidence>
<dbReference type="Pfam" id="PF00227">
    <property type="entry name" value="Proteasome"/>
    <property type="match status" value="1"/>
</dbReference>
<dbReference type="KEGG" id="dpte:113795293"/>
<dbReference type="AlphaFoldDB" id="A0A6P6Y9N4"/>
<dbReference type="InParanoid" id="A0A6P6Y9N4"/>
<dbReference type="OMA" id="SYTQWGG"/>
<dbReference type="Pfam" id="PF10584">
    <property type="entry name" value="Proteasome_A_N"/>
    <property type="match status" value="1"/>
</dbReference>
<dbReference type="OrthoDB" id="431557at2759"/>
<dbReference type="InterPro" id="IPR000426">
    <property type="entry name" value="Proteasome_asu_N"/>
</dbReference>
<evidence type="ECO:0000256" key="1">
    <source>
        <dbReference type="ARBA" id="ARBA00002000"/>
    </source>
</evidence>
<dbReference type="InterPro" id="IPR050115">
    <property type="entry name" value="Proteasome_alpha"/>
</dbReference>
<comment type="function">
    <text evidence="1">The proteasome is a multicatalytic proteinase complex which is characterized by its ability to cleave peptides with Arg, Phe, Tyr, Leu, and Glu adjacent to the leaving group at neutral or slightly basic pH. The proteasome has an ATP-dependent proteolytic activity.</text>
</comment>
<dbReference type="PANTHER" id="PTHR11599">
    <property type="entry name" value="PROTEASOME SUBUNIT ALPHA/BETA"/>
    <property type="match status" value="1"/>
</dbReference>
<dbReference type="SMART" id="SM00948">
    <property type="entry name" value="Proteasome_A_N"/>
    <property type="match status" value="1"/>
</dbReference>
<dbReference type="InterPro" id="IPR001353">
    <property type="entry name" value="Proteasome_sua/b"/>
</dbReference>
<dbReference type="InterPro" id="IPR023332">
    <property type="entry name" value="Proteasome_alpha-type"/>
</dbReference>
<feature type="domain" description="Proteasome alpha-type subunits" evidence="4">
    <location>
        <begin position="4"/>
        <end position="26"/>
    </location>
</feature>
<dbReference type="SUPFAM" id="SSF56235">
    <property type="entry name" value="N-terminal nucleophile aminohydrolases (Ntn hydrolases)"/>
    <property type="match status" value="1"/>
</dbReference>
<dbReference type="Gene3D" id="3.60.20.10">
    <property type="entry name" value="Glutamine Phosphoribosylpyrophosphate, subunit 1, domain 1"/>
    <property type="match status" value="1"/>
</dbReference>